<protein>
    <recommendedName>
        <fullName evidence="1">Card1 endonuclease domain-containing protein</fullName>
    </recommendedName>
</protein>
<dbReference type="InterPro" id="IPR011335">
    <property type="entry name" value="Restrct_endonuc-II-like"/>
</dbReference>
<dbReference type="GO" id="GO:0003676">
    <property type="term" value="F:nucleic acid binding"/>
    <property type="evidence" value="ECO:0007669"/>
    <property type="project" value="InterPro"/>
</dbReference>
<dbReference type="Pfam" id="PF09002">
    <property type="entry name" value="Card1_endonuc"/>
    <property type="match status" value="1"/>
</dbReference>
<evidence type="ECO:0000259" key="1">
    <source>
        <dbReference type="Pfam" id="PF09002"/>
    </source>
</evidence>
<organism evidence="2 3">
    <name type="scientific">Shewanella gelidii</name>
    <dbReference type="NCBI Taxonomy" id="1642821"/>
    <lineage>
        <taxon>Bacteria</taxon>
        <taxon>Pseudomonadati</taxon>
        <taxon>Pseudomonadota</taxon>
        <taxon>Gammaproteobacteria</taxon>
        <taxon>Alteromonadales</taxon>
        <taxon>Shewanellaceae</taxon>
        <taxon>Shewanella</taxon>
    </lineage>
</organism>
<dbReference type="InterPro" id="IPR015093">
    <property type="entry name" value="Card1_endonucl_dom"/>
</dbReference>
<gene>
    <name evidence="2" type="ORF">GCM10009332_09110</name>
</gene>
<dbReference type="Gene3D" id="3.40.50.10770">
    <property type="entry name" value="Hypothetical protein VC1899 like domain (Restriction endonuclease-like)"/>
    <property type="match status" value="1"/>
</dbReference>
<dbReference type="CDD" id="cd22364">
    <property type="entry name" value="VC1899-like"/>
    <property type="match status" value="1"/>
</dbReference>
<dbReference type="Gene3D" id="3.40.1350.10">
    <property type="match status" value="1"/>
</dbReference>
<keyword evidence="3" id="KW-1185">Reference proteome</keyword>
<sequence>MAIHIAIMDENPITILTPLLDSKMQAEGLLLIHTHQQQAKVDAFLQLVREYKKTTQVWILPDTLSTDEIMRSLHVMAEQYQGTDFFYNASNGDRHVMLAATNISRSYGYGIFVLEPKRDEVSWLVPSDIAPMPIEDLIRLPTMLRLFDARLISSQRKQSLKPSVRNVGALWASNAQVHAKPLGSLNWLAMNSKQLVTPELSQSMLEDRKLQGFISDLEGLGYLQVIDNRLHFKDAEARFFANGGWLEEYVFSVVDLLRHEFSEIQDLAQGVTVKRRCATGDVENEIDVAFVANNKLHLIECKAKRIEAEDAKAVAYKLDALTDILGGSHARALVVSFRPLSDADVLRTKAQGIEVLAGEQLGQLKHHMRQWLSGC</sequence>
<name>A0A917JKM6_9GAMM</name>
<dbReference type="Gene3D" id="1.10.10.680">
    <property type="entry name" value="Hypothetical protein VC1899 (Restriction endonuclease-like)"/>
    <property type="match status" value="1"/>
</dbReference>
<dbReference type="RefSeq" id="WP_188918326.1">
    <property type="nucleotide sequence ID" value="NZ_BMPZ01000002.1"/>
</dbReference>
<evidence type="ECO:0000313" key="3">
    <source>
        <dbReference type="Proteomes" id="UP000613743"/>
    </source>
</evidence>
<feature type="domain" description="Card1 endonuclease" evidence="1">
    <location>
        <begin position="234"/>
        <end position="372"/>
    </location>
</feature>
<reference evidence="2" key="2">
    <citation type="submission" date="2020-09" db="EMBL/GenBank/DDBJ databases">
        <authorList>
            <person name="Sun Q."/>
            <person name="Ohkuma M."/>
        </authorList>
    </citation>
    <scope>NUCLEOTIDE SEQUENCE</scope>
    <source>
        <strain evidence="2">JCM 30804</strain>
    </source>
</reference>
<accession>A0A917JKM6</accession>
<reference evidence="2" key="1">
    <citation type="journal article" date="2014" name="Int. J. Syst. Evol. Microbiol.">
        <title>Complete genome sequence of Corynebacterium casei LMG S-19264T (=DSM 44701T), isolated from a smear-ripened cheese.</title>
        <authorList>
            <consortium name="US DOE Joint Genome Institute (JGI-PGF)"/>
            <person name="Walter F."/>
            <person name="Albersmeier A."/>
            <person name="Kalinowski J."/>
            <person name="Ruckert C."/>
        </authorList>
    </citation>
    <scope>NUCLEOTIDE SEQUENCE</scope>
    <source>
        <strain evidence="2">JCM 30804</strain>
    </source>
</reference>
<dbReference type="SUPFAM" id="SSF52980">
    <property type="entry name" value="Restriction endonuclease-like"/>
    <property type="match status" value="1"/>
</dbReference>
<dbReference type="EMBL" id="BMPZ01000002">
    <property type="protein sequence ID" value="GGI73736.1"/>
    <property type="molecule type" value="Genomic_DNA"/>
</dbReference>
<evidence type="ECO:0000313" key="2">
    <source>
        <dbReference type="EMBL" id="GGI73736.1"/>
    </source>
</evidence>
<dbReference type="AlphaFoldDB" id="A0A917JKM6"/>
<dbReference type="Proteomes" id="UP000613743">
    <property type="component" value="Unassembled WGS sequence"/>
</dbReference>
<dbReference type="InterPro" id="IPR011856">
    <property type="entry name" value="tRNA_endonuc-like_dom_sf"/>
</dbReference>
<proteinExistence type="predicted"/>
<comment type="caution">
    <text evidence="2">The sequence shown here is derived from an EMBL/GenBank/DDBJ whole genome shotgun (WGS) entry which is preliminary data.</text>
</comment>